<keyword evidence="4 6" id="KW-0472">Membrane</keyword>
<dbReference type="RefSeq" id="WP_259529159.1">
    <property type="nucleotide sequence ID" value="NZ_JANLCK010000006.1"/>
</dbReference>
<protein>
    <submittedName>
        <fullName evidence="8">DUF202 domain-containing protein</fullName>
    </submittedName>
</protein>
<keyword evidence="9" id="KW-1185">Reference proteome</keyword>
<organism evidence="8 9">
    <name type="scientific">Herbiconiux oxytropis</name>
    <dbReference type="NCBI Taxonomy" id="2970915"/>
    <lineage>
        <taxon>Bacteria</taxon>
        <taxon>Bacillati</taxon>
        <taxon>Actinomycetota</taxon>
        <taxon>Actinomycetes</taxon>
        <taxon>Micrococcales</taxon>
        <taxon>Microbacteriaceae</taxon>
        <taxon>Herbiconiux</taxon>
    </lineage>
</organism>
<dbReference type="EMBL" id="JANLCK010000006">
    <property type="protein sequence ID" value="MCS5726591.1"/>
    <property type="molecule type" value="Genomic_DNA"/>
</dbReference>
<dbReference type="GO" id="GO:0012505">
    <property type="term" value="C:endomembrane system"/>
    <property type="evidence" value="ECO:0007669"/>
    <property type="project" value="UniProtKB-SubCell"/>
</dbReference>
<evidence type="ECO:0000256" key="6">
    <source>
        <dbReference type="SAM" id="Phobius"/>
    </source>
</evidence>
<dbReference type="Pfam" id="PF02656">
    <property type="entry name" value="DUF202"/>
    <property type="match status" value="1"/>
</dbReference>
<feature type="domain" description="DUF202" evidence="7">
    <location>
        <begin position="32"/>
        <end position="99"/>
    </location>
</feature>
<dbReference type="Proteomes" id="UP001165587">
    <property type="component" value="Unassembled WGS sequence"/>
</dbReference>
<evidence type="ECO:0000313" key="9">
    <source>
        <dbReference type="Proteomes" id="UP001165587"/>
    </source>
</evidence>
<reference evidence="8" key="1">
    <citation type="submission" date="2022-08" db="EMBL/GenBank/DDBJ databases">
        <authorList>
            <person name="Deng Y."/>
            <person name="Han X.-F."/>
            <person name="Zhang Y.-Q."/>
        </authorList>
    </citation>
    <scope>NUCLEOTIDE SEQUENCE</scope>
    <source>
        <strain evidence="8">CPCC 203407</strain>
    </source>
</reference>
<evidence type="ECO:0000259" key="7">
    <source>
        <dbReference type="Pfam" id="PF02656"/>
    </source>
</evidence>
<feature type="transmembrane region" description="Helical" evidence="6">
    <location>
        <begin position="41"/>
        <end position="63"/>
    </location>
</feature>
<gene>
    <name evidence="8" type="ORF">N1028_11870</name>
</gene>
<evidence type="ECO:0000256" key="4">
    <source>
        <dbReference type="ARBA" id="ARBA00023136"/>
    </source>
</evidence>
<comment type="subcellular location">
    <subcellularLocation>
        <location evidence="1">Endomembrane system</location>
        <topology evidence="1">Multi-pass membrane protein</topology>
    </subcellularLocation>
</comment>
<keyword evidence="2 6" id="KW-0812">Transmembrane</keyword>
<proteinExistence type="predicted"/>
<name>A0AA42BUV8_9MICO</name>
<sequence>MSERPESPTGDAEPDARRPRSVYGVGSDPDVRFSLANERTALAWVRTGLALVAGGVALTTLAALADLPWVIDAVALVACLAGGLLAASALFSWRRAERALREGRSLPAPAALPWLVGGVVVLALVLAAYAVFELAGDL</sequence>
<dbReference type="InterPro" id="IPR003807">
    <property type="entry name" value="DUF202"/>
</dbReference>
<feature type="region of interest" description="Disordered" evidence="5">
    <location>
        <begin position="1"/>
        <end position="23"/>
    </location>
</feature>
<dbReference type="AlphaFoldDB" id="A0AA42BUV8"/>
<evidence type="ECO:0000256" key="5">
    <source>
        <dbReference type="SAM" id="MobiDB-lite"/>
    </source>
</evidence>
<evidence type="ECO:0000256" key="3">
    <source>
        <dbReference type="ARBA" id="ARBA00022989"/>
    </source>
</evidence>
<evidence type="ECO:0000256" key="1">
    <source>
        <dbReference type="ARBA" id="ARBA00004127"/>
    </source>
</evidence>
<feature type="transmembrane region" description="Helical" evidence="6">
    <location>
        <begin position="112"/>
        <end position="132"/>
    </location>
</feature>
<evidence type="ECO:0000256" key="2">
    <source>
        <dbReference type="ARBA" id="ARBA00022692"/>
    </source>
</evidence>
<evidence type="ECO:0000313" key="8">
    <source>
        <dbReference type="EMBL" id="MCS5726591.1"/>
    </source>
</evidence>
<comment type="caution">
    <text evidence="8">The sequence shown here is derived from an EMBL/GenBank/DDBJ whole genome shotgun (WGS) entry which is preliminary data.</text>
</comment>
<feature type="transmembrane region" description="Helical" evidence="6">
    <location>
        <begin position="69"/>
        <end position="91"/>
    </location>
</feature>
<accession>A0AA42BUV8</accession>
<keyword evidence="3 6" id="KW-1133">Transmembrane helix</keyword>